<name>A0A2K1E356_9FLAO</name>
<evidence type="ECO:0000259" key="12">
    <source>
        <dbReference type="Pfam" id="PF03900"/>
    </source>
</evidence>
<dbReference type="Gene3D" id="3.40.190.10">
    <property type="entry name" value="Periplasmic binding protein-like II"/>
    <property type="match status" value="2"/>
</dbReference>
<dbReference type="InterPro" id="IPR022418">
    <property type="entry name" value="Porphobilinogen_deaminase_C"/>
</dbReference>
<dbReference type="SUPFAM" id="SSF54782">
    <property type="entry name" value="Porphobilinogen deaminase (hydroxymethylbilane synthase), C-terminal domain"/>
    <property type="match status" value="1"/>
</dbReference>
<feature type="domain" description="Tetrapyrrole biosynthesis uroporphyrinogen III synthase" evidence="11">
    <location>
        <begin position="351"/>
        <end position="517"/>
    </location>
</feature>
<dbReference type="EC" id="2.5.1.61" evidence="9"/>
<reference evidence="13 14" key="1">
    <citation type="submission" date="2018-01" db="EMBL/GenBank/DDBJ databases">
        <title>The draft genome of Hanstruepera neustonica JCM19743.</title>
        <authorList>
            <person name="He R.-H."/>
            <person name="Du Z.-J."/>
        </authorList>
    </citation>
    <scope>NUCLEOTIDE SEQUENCE [LARGE SCALE GENOMIC DNA]</scope>
    <source>
        <strain evidence="13 14">JCM19743</strain>
    </source>
</reference>
<comment type="caution">
    <text evidence="13">The sequence shown here is derived from an EMBL/GenBank/DDBJ whole genome shotgun (WGS) entry which is preliminary data.</text>
</comment>
<comment type="catalytic activity">
    <reaction evidence="8">
        <text>4 porphobilinogen + H2O = hydroxymethylbilane + 4 NH4(+)</text>
        <dbReference type="Rhea" id="RHEA:13185"/>
        <dbReference type="ChEBI" id="CHEBI:15377"/>
        <dbReference type="ChEBI" id="CHEBI:28938"/>
        <dbReference type="ChEBI" id="CHEBI:57845"/>
        <dbReference type="ChEBI" id="CHEBI:58126"/>
        <dbReference type="EC" id="2.5.1.61"/>
    </reaction>
</comment>
<evidence type="ECO:0000256" key="9">
    <source>
        <dbReference type="NCBIfam" id="TIGR00212"/>
    </source>
</evidence>
<evidence type="ECO:0000259" key="11">
    <source>
        <dbReference type="Pfam" id="PF02602"/>
    </source>
</evidence>
<dbReference type="InterPro" id="IPR036803">
    <property type="entry name" value="Porphobilinogen_deaminase_C_sf"/>
</dbReference>
<evidence type="ECO:0000313" key="14">
    <source>
        <dbReference type="Proteomes" id="UP000236641"/>
    </source>
</evidence>
<dbReference type="CDD" id="cd13647">
    <property type="entry name" value="PBP2_PBGD_2"/>
    <property type="match status" value="1"/>
</dbReference>
<dbReference type="Pfam" id="PF01379">
    <property type="entry name" value="Porphobil_deam"/>
    <property type="match status" value="1"/>
</dbReference>
<evidence type="ECO:0000256" key="1">
    <source>
        <dbReference type="ARBA" id="ARBA00001916"/>
    </source>
</evidence>
<protein>
    <recommendedName>
        <fullName evidence="9">Hydroxymethylbilane synthase</fullName>
        <ecNumber evidence="9">2.5.1.61</ecNumber>
    </recommendedName>
</protein>
<dbReference type="Gene3D" id="3.30.160.40">
    <property type="entry name" value="Porphobilinogen deaminase, C-terminal domain"/>
    <property type="match status" value="1"/>
</dbReference>
<evidence type="ECO:0000256" key="8">
    <source>
        <dbReference type="ARBA" id="ARBA00048169"/>
    </source>
</evidence>
<dbReference type="PANTHER" id="PTHR11557:SF0">
    <property type="entry name" value="PORPHOBILINOGEN DEAMINASE"/>
    <property type="match status" value="1"/>
</dbReference>
<feature type="domain" description="Porphobilinogen deaminase C-terminal" evidence="12">
    <location>
        <begin position="221"/>
        <end position="289"/>
    </location>
</feature>
<evidence type="ECO:0000256" key="2">
    <source>
        <dbReference type="ARBA" id="ARBA00002869"/>
    </source>
</evidence>
<proteinExistence type="inferred from homology"/>
<evidence type="ECO:0000259" key="10">
    <source>
        <dbReference type="Pfam" id="PF01379"/>
    </source>
</evidence>
<accession>A0A2K1E356</accession>
<feature type="domain" description="Porphobilinogen deaminase N-terminal" evidence="10">
    <location>
        <begin position="5"/>
        <end position="208"/>
    </location>
</feature>
<dbReference type="NCBIfam" id="TIGR00212">
    <property type="entry name" value="hemC"/>
    <property type="match status" value="1"/>
</dbReference>
<dbReference type="CDD" id="cd06578">
    <property type="entry name" value="HemD"/>
    <property type="match status" value="1"/>
</dbReference>
<dbReference type="InterPro" id="IPR022419">
    <property type="entry name" value="Porphobilin_deaminase_cofac_BS"/>
</dbReference>
<dbReference type="Gene3D" id="3.40.50.10090">
    <property type="match status" value="2"/>
</dbReference>
<comment type="function">
    <text evidence="2">Tetrapolymerization of the monopyrrole PBG into the hydroxymethylbilane pre-uroporphyrinogen in several discrete steps.</text>
</comment>
<evidence type="ECO:0000256" key="3">
    <source>
        <dbReference type="ARBA" id="ARBA00004735"/>
    </source>
</evidence>
<evidence type="ECO:0000256" key="6">
    <source>
        <dbReference type="ARBA" id="ARBA00022679"/>
    </source>
</evidence>
<comment type="similarity">
    <text evidence="4">Belongs to the HMBS family.</text>
</comment>
<dbReference type="InterPro" id="IPR036108">
    <property type="entry name" value="4pyrrol_syn_uPrphyn_synt_sf"/>
</dbReference>
<comment type="pathway">
    <text evidence="3">Porphyrin-containing compound metabolism; protoporphyrin-IX biosynthesis; coproporphyrinogen-III from 5-aminolevulinate: step 2/4.</text>
</comment>
<evidence type="ECO:0000256" key="5">
    <source>
        <dbReference type="ARBA" id="ARBA00011245"/>
    </source>
</evidence>
<dbReference type="OrthoDB" id="9810298at2"/>
<dbReference type="GO" id="GO:0004852">
    <property type="term" value="F:uroporphyrinogen-III synthase activity"/>
    <property type="evidence" value="ECO:0007669"/>
    <property type="project" value="InterPro"/>
</dbReference>
<dbReference type="SUPFAM" id="SSF69618">
    <property type="entry name" value="HemD-like"/>
    <property type="match status" value="1"/>
</dbReference>
<dbReference type="GO" id="GO:0006783">
    <property type="term" value="P:heme biosynthetic process"/>
    <property type="evidence" value="ECO:0007669"/>
    <property type="project" value="TreeGrafter"/>
</dbReference>
<dbReference type="PANTHER" id="PTHR11557">
    <property type="entry name" value="PORPHOBILINOGEN DEAMINASE"/>
    <property type="match status" value="1"/>
</dbReference>
<gene>
    <name evidence="13" type="ORF">C1T31_00800</name>
</gene>
<sequence length="525" mass="58936">MSRTIRIGTRDSELALYQAQLVKQQLENLGHQTQLVPVKSTGDIVLDKPLYELGITGIFTKTLDIAMLNHDIDIAVHSLKDVPTILPKGIVQAAVLKRGNVRDTLVFKHNEEFLGAKDAVIATGSLRRRAQWLNRYPTHKVENLRGNVNSRLQKLEDNEHWNAAIFAAAGIGRIGLRPENAINLHWMIPAPAQGAIMVTALEEDEEIKAICSELNHEETEICTTIEREFLNNLEGGCTAPIGALATIKDDEVHFEGVLLSKDGSKKIEVKRSEKLGKHQKIAQYCADYILERGGKRLMDSIKHSDVKTKIYSTKTLTDGQLQLFHENIAVDSSDFVKISLNRIKPQVVRKPIQNVVITSKNAVEALLHNFSAPELQFENIYCVGRRTKQLIENRIGPVKHAEKNAKKLAEYLVEYMEGTEVTYFCSDIRLDGLPSILEDNNISVVEVEAYQTKLDAIKLPKTVEGVMFYSPSTVQSYRQENNAELIAFCIGETTAKEAKKHFKDIRVAKVPTIESVIELVNEHYI</sequence>
<comment type="subunit">
    <text evidence="5">Monomer.</text>
</comment>
<organism evidence="13 14">
    <name type="scientific">Hanstruepera neustonica</name>
    <dbReference type="NCBI Taxonomy" id="1445657"/>
    <lineage>
        <taxon>Bacteria</taxon>
        <taxon>Pseudomonadati</taxon>
        <taxon>Bacteroidota</taxon>
        <taxon>Flavobacteriia</taxon>
        <taxon>Flavobacteriales</taxon>
        <taxon>Flavobacteriaceae</taxon>
        <taxon>Hanstruepera</taxon>
    </lineage>
</organism>
<comment type="cofactor">
    <cofactor evidence="1">
        <name>dipyrromethane</name>
        <dbReference type="ChEBI" id="CHEBI:60342"/>
    </cofactor>
</comment>
<dbReference type="Pfam" id="PF02602">
    <property type="entry name" value="HEM4"/>
    <property type="match status" value="1"/>
</dbReference>
<dbReference type="GO" id="GO:0005737">
    <property type="term" value="C:cytoplasm"/>
    <property type="evidence" value="ECO:0007669"/>
    <property type="project" value="UniProtKB-UniRule"/>
</dbReference>
<dbReference type="RefSeq" id="WP_103050566.1">
    <property type="nucleotide sequence ID" value="NZ_POWF01000001.1"/>
</dbReference>
<dbReference type="Proteomes" id="UP000236641">
    <property type="component" value="Unassembled WGS sequence"/>
</dbReference>
<dbReference type="PROSITE" id="PS00533">
    <property type="entry name" value="PORPHOBILINOGEN_DEAM"/>
    <property type="match status" value="1"/>
</dbReference>
<evidence type="ECO:0000256" key="4">
    <source>
        <dbReference type="ARBA" id="ARBA00005638"/>
    </source>
</evidence>
<dbReference type="InterPro" id="IPR003754">
    <property type="entry name" value="4pyrrol_synth_uPrphyn_synth"/>
</dbReference>
<evidence type="ECO:0000256" key="7">
    <source>
        <dbReference type="ARBA" id="ARBA00023244"/>
    </source>
</evidence>
<dbReference type="AlphaFoldDB" id="A0A2K1E356"/>
<evidence type="ECO:0000313" key="13">
    <source>
        <dbReference type="EMBL" id="PNQ74712.1"/>
    </source>
</evidence>
<dbReference type="PRINTS" id="PR00151">
    <property type="entry name" value="PORPHBDMNASE"/>
</dbReference>
<keyword evidence="14" id="KW-1185">Reference proteome</keyword>
<dbReference type="InterPro" id="IPR000860">
    <property type="entry name" value="HemC"/>
</dbReference>
<dbReference type="SUPFAM" id="SSF53850">
    <property type="entry name" value="Periplasmic binding protein-like II"/>
    <property type="match status" value="1"/>
</dbReference>
<dbReference type="InterPro" id="IPR022417">
    <property type="entry name" value="Porphobilin_deaminase_N"/>
</dbReference>
<dbReference type="GO" id="GO:0004418">
    <property type="term" value="F:hydroxymethylbilane synthase activity"/>
    <property type="evidence" value="ECO:0007669"/>
    <property type="project" value="UniProtKB-UniRule"/>
</dbReference>
<keyword evidence="6" id="KW-0808">Transferase</keyword>
<dbReference type="Pfam" id="PF03900">
    <property type="entry name" value="Porphobil_deamC"/>
    <property type="match status" value="1"/>
</dbReference>
<dbReference type="EMBL" id="POWF01000001">
    <property type="protein sequence ID" value="PNQ74712.1"/>
    <property type="molecule type" value="Genomic_DNA"/>
</dbReference>
<keyword evidence="7" id="KW-0627">Porphyrin biosynthesis</keyword>